<dbReference type="Gene3D" id="1.20.1510.10">
    <property type="entry name" value="Cation efflux protein transmembrane domain"/>
    <property type="match status" value="1"/>
</dbReference>
<feature type="transmembrane region" description="Helical" evidence="5">
    <location>
        <begin position="79"/>
        <end position="98"/>
    </location>
</feature>
<protein>
    <submittedName>
        <fullName evidence="7">Cation efflux family protein</fullName>
    </submittedName>
</protein>
<feature type="domain" description="Cation efflux protein transmembrane" evidence="6">
    <location>
        <begin position="24"/>
        <end position="195"/>
    </location>
</feature>
<dbReference type="KEGG" id="pbap:Pla133_48980"/>
<feature type="transmembrane region" description="Helical" evidence="5">
    <location>
        <begin position="110"/>
        <end position="131"/>
    </location>
</feature>
<feature type="transmembrane region" description="Helical" evidence="5">
    <location>
        <begin position="152"/>
        <end position="172"/>
    </location>
</feature>
<dbReference type="AlphaFoldDB" id="A0A518BS27"/>
<evidence type="ECO:0000256" key="3">
    <source>
        <dbReference type="ARBA" id="ARBA00022989"/>
    </source>
</evidence>
<dbReference type="InterPro" id="IPR058533">
    <property type="entry name" value="Cation_efflux_TM"/>
</dbReference>
<feature type="transmembrane region" description="Helical" evidence="5">
    <location>
        <begin position="25"/>
        <end position="48"/>
    </location>
</feature>
<gene>
    <name evidence="7" type="ORF">Pla133_48980</name>
</gene>
<reference evidence="7 8" key="1">
    <citation type="submission" date="2019-02" db="EMBL/GenBank/DDBJ databases">
        <title>Deep-cultivation of Planctomycetes and their phenomic and genomic characterization uncovers novel biology.</title>
        <authorList>
            <person name="Wiegand S."/>
            <person name="Jogler M."/>
            <person name="Boedeker C."/>
            <person name="Pinto D."/>
            <person name="Vollmers J."/>
            <person name="Rivas-Marin E."/>
            <person name="Kohn T."/>
            <person name="Peeters S.H."/>
            <person name="Heuer A."/>
            <person name="Rast P."/>
            <person name="Oberbeckmann S."/>
            <person name="Bunk B."/>
            <person name="Jeske O."/>
            <person name="Meyerdierks A."/>
            <person name="Storesund J.E."/>
            <person name="Kallscheuer N."/>
            <person name="Luecker S."/>
            <person name="Lage O.M."/>
            <person name="Pohl T."/>
            <person name="Merkel B.J."/>
            <person name="Hornburger P."/>
            <person name="Mueller R.-W."/>
            <person name="Bruemmer F."/>
            <person name="Labrenz M."/>
            <person name="Spormann A.M."/>
            <person name="Op den Camp H."/>
            <person name="Overmann J."/>
            <person name="Amann R."/>
            <person name="Jetten M.S.M."/>
            <person name="Mascher T."/>
            <person name="Medema M.H."/>
            <person name="Devos D.P."/>
            <person name="Kaster A.-K."/>
            <person name="Ovreas L."/>
            <person name="Rohde M."/>
            <person name="Galperin M.Y."/>
            <person name="Jogler C."/>
        </authorList>
    </citation>
    <scope>NUCLEOTIDE SEQUENCE [LARGE SCALE GENOMIC DNA]</scope>
    <source>
        <strain evidence="7 8">Pla133</strain>
    </source>
</reference>
<evidence type="ECO:0000256" key="1">
    <source>
        <dbReference type="ARBA" id="ARBA00004141"/>
    </source>
</evidence>
<dbReference type="Pfam" id="PF01545">
    <property type="entry name" value="Cation_efflux"/>
    <property type="match status" value="1"/>
</dbReference>
<evidence type="ECO:0000256" key="2">
    <source>
        <dbReference type="ARBA" id="ARBA00022692"/>
    </source>
</evidence>
<evidence type="ECO:0000256" key="5">
    <source>
        <dbReference type="SAM" id="Phobius"/>
    </source>
</evidence>
<evidence type="ECO:0000259" key="6">
    <source>
        <dbReference type="Pfam" id="PF01545"/>
    </source>
</evidence>
<sequence>MTLRASRVTTTEDGPELRRVVRSVALLNLAYFGVEFAVALGIGSVSLIADSVDFLEDASVNLLILVALGWSLRRRARVGMVLAGLLLVPGLTTLWIAWDKLTTLAPPQPVTLTLTAAGALAVNLGCALMLARYRHHTSSLTRAAFLSARNDVLANVAIIAAGLATLLVESAWPDLIVGLAIALLNVDAAREVYRAARAEHLAALP</sequence>
<dbReference type="SUPFAM" id="SSF161111">
    <property type="entry name" value="Cation efflux protein transmembrane domain-like"/>
    <property type="match status" value="1"/>
</dbReference>
<proteinExistence type="predicted"/>
<keyword evidence="3 5" id="KW-1133">Transmembrane helix</keyword>
<keyword evidence="4 5" id="KW-0472">Membrane</keyword>
<keyword evidence="8" id="KW-1185">Reference proteome</keyword>
<feature type="transmembrane region" description="Helical" evidence="5">
    <location>
        <begin position="54"/>
        <end position="72"/>
    </location>
</feature>
<evidence type="ECO:0000313" key="8">
    <source>
        <dbReference type="Proteomes" id="UP000316921"/>
    </source>
</evidence>
<dbReference type="EMBL" id="CP036287">
    <property type="protein sequence ID" value="QDU69776.1"/>
    <property type="molecule type" value="Genomic_DNA"/>
</dbReference>
<keyword evidence="2 5" id="KW-0812">Transmembrane</keyword>
<dbReference type="GO" id="GO:0008324">
    <property type="term" value="F:monoatomic cation transmembrane transporter activity"/>
    <property type="evidence" value="ECO:0007669"/>
    <property type="project" value="InterPro"/>
</dbReference>
<comment type="subcellular location">
    <subcellularLocation>
        <location evidence="1">Membrane</location>
        <topology evidence="1">Multi-pass membrane protein</topology>
    </subcellularLocation>
</comment>
<accession>A0A518BS27</accession>
<name>A0A518BS27_9BACT</name>
<organism evidence="7 8">
    <name type="scientific">Engelhardtia mirabilis</name>
    <dbReference type="NCBI Taxonomy" id="2528011"/>
    <lineage>
        <taxon>Bacteria</taxon>
        <taxon>Pseudomonadati</taxon>
        <taxon>Planctomycetota</taxon>
        <taxon>Planctomycetia</taxon>
        <taxon>Planctomycetia incertae sedis</taxon>
        <taxon>Engelhardtia</taxon>
    </lineage>
</organism>
<evidence type="ECO:0000256" key="4">
    <source>
        <dbReference type="ARBA" id="ARBA00023136"/>
    </source>
</evidence>
<evidence type="ECO:0000313" key="7">
    <source>
        <dbReference type="EMBL" id="QDU69776.1"/>
    </source>
</evidence>
<dbReference type="InterPro" id="IPR027469">
    <property type="entry name" value="Cation_efflux_TMD_sf"/>
</dbReference>
<dbReference type="GO" id="GO:0016020">
    <property type="term" value="C:membrane"/>
    <property type="evidence" value="ECO:0007669"/>
    <property type="project" value="UniProtKB-SubCell"/>
</dbReference>
<dbReference type="Proteomes" id="UP000316921">
    <property type="component" value="Chromosome"/>
</dbReference>